<name>A0A8T0JDM1_CERPU</name>
<protein>
    <submittedName>
        <fullName evidence="2">Uncharacterized protein</fullName>
    </submittedName>
</protein>
<proteinExistence type="predicted"/>
<feature type="compositionally biased region" description="Polar residues" evidence="1">
    <location>
        <begin position="55"/>
        <end position="67"/>
    </location>
</feature>
<dbReference type="EMBL" id="CM026421">
    <property type="protein sequence ID" value="KAG0592928.1"/>
    <property type="molecule type" value="Genomic_DNA"/>
</dbReference>
<sequence>MEDKTHLRQNMKLNLNANATALQFRLLRRHKRRNRFVTDTTNNTDTASVHRHSNPVKQSQRNASLIQEKSRRDHPLPSNQHDGSRISCNTVDAESTVLLTYSSVSRLRRNMICFEMCAVDDQIR</sequence>
<organism evidence="2 3">
    <name type="scientific">Ceratodon purpureus</name>
    <name type="common">Fire moss</name>
    <name type="synonym">Dicranum purpureum</name>
    <dbReference type="NCBI Taxonomy" id="3225"/>
    <lineage>
        <taxon>Eukaryota</taxon>
        <taxon>Viridiplantae</taxon>
        <taxon>Streptophyta</taxon>
        <taxon>Embryophyta</taxon>
        <taxon>Bryophyta</taxon>
        <taxon>Bryophytina</taxon>
        <taxon>Bryopsida</taxon>
        <taxon>Dicranidae</taxon>
        <taxon>Pseudoditrichales</taxon>
        <taxon>Ditrichaceae</taxon>
        <taxon>Ceratodon</taxon>
    </lineage>
</organism>
<gene>
    <name evidence="2" type="ORF">KC19_1G291100</name>
</gene>
<evidence type="ECO:0000313" key="2">
    <source>
        <dbReference type="EMBL" id="KAG0592928.1"/>
    </source>
</evidence>
<reference evidence="2" key="1">
    <citation type="submission" date="2020-06" db="EMBL/GenBank/DDBJ databases">
        <title>WGS assembly of Ceratodon purpureus strain R40.</title>
        <authorList>
            <person name="Carey S.B."/>
            <person name="Jenkins J."/>
            <person name="Shu S."/>
            <person name="Lovell J.T."/>
            <person name="Sreedasyam A."/>
            <person name="Maumus F."/>
            <person name="Tiley G.P."/>
            <person name="Fernandez-Pozo N."/>
            <person name="Barry K."/>
            <person name="Chen C."/>
            <person name="Wang M."/>
            <person name="Lipzen A."/>
            <person name="Daum C."/>
            <person name="Saski C.A."/>
            <person name="Payton A.C."/>
            <person name="Mcbreen J.C."/>
            <person name="Conrad R.E."/>
            <person name="Kollar L.M."/>
            <person name="Olsson S."/>
            <person name="Huttunen S."/>
            <person name="Landis J.B."/>
            <person name="Wickett N.J."/>
            <person name="Johnson M.G."/>
            <person name="Rensing S.A."/>
            <person name="Grimwood J."/>
            <person name="Schmutz J."/>
            <person name="Mcdaniel S.F."/>
        </authorList>
    </citation>
    <scope>NUCLEOTIDE SEQUENCE</scope>
    <source>
        <strain evidence="2">R40</strain>
    </source>
</reference>
<accession>A0A8T0JDM1</accession>
<dbReference type="AlphaFoldDB" id="A0A8T0JDM1"/>
<keyword evidence="3" id="KW-1185">Reference proteome</keyword>
<feature type="region of interest" description="Disordered" evidence="1">
    <location>
        <begin position="33"/>
        <end position="87"/>
    </location>
</feature>
<evidence type="ECO:0000313" key="3">
    <source>
        <dbReference type="Proteomes" id="UP000822688"/>
    </source>
</evidence>
<evidence type="ECO:0000256" key="1">
    <source>
        <dbReference type="SAM" id="MobiDB-lite"/>
    </source>
</evidence>
<feature type="compositionally biased region" description="Polar residues" evidence="1">
    <location>
        <begin position="77"/>
        <end position="87"/>
    </location>
</feature>
<feature type="compositionally biased region" description="Polar residues" evidence="1">
    <location>
        <begin position="37"/>
        <end position="47"/>
    </location>
</feature>
<dbReference type="Proteomes" id="UP000822688">
    <property type="component" value="Chromosome 1"/>
</dbReference>
<comment type="caution">
    <text evidence="2">The sequence shown here is derived from an EMBL/GenBank/DDBJ whole genome shotgun (WGS) entry which is preliminary data.</text>
</comment>